<dbReference type="InterPro" id="IPR013783">
    <property type="entry name" value="Ig-like_fold"/>
</dbReference>
<dbReference type="InterPro" id="IPR003599">
    <property type="entry name" value="Ig_sub"/>
</dbReference>
<dbReference type="RefSeq" id="XP_026073857.1">
    <property type="nucleotide sequence ID" value="XM_026218072.1"/>
</dbReference>
<dbReference type="SUPFAM" id="SSF48726">
    <property type="entry name" value="Immunoglobulin"/>
    <property type="match status" value="1"/>
</dbReference>
<reference evidence="4" key="1">
    <citation type="submission" date="2025-08" db="UniProtKB">
        <authorList>
            <consortium name="RefSeq"/>
        </authorList>
    </citation>
    <scope>IDENTIFICATION</scope>
    <source>
        <strain evidence="4">Wakin</strain>
        <tissue evidence="4">Muscle</tissue>
    </source>
</reference>
<feature type="domain" description="Ig-like" evidence="2">
    <location>
        <begin position="25"/>
        <end position="115"/>
    </location>
</feature>
<evidence type="ECO:0000313" key="4">
    <source>
        <dbReference type="RefSeq" id="XP_026073857.1"/>
    </source>
</evidence>
<keyword evidence="3" id="KW-1185">Reference proteome</keyword>
<dbReference type="Pfam" id="PF13895">
    <property type="entry name" value="Ig_2"/>
    <property type="match status" value="1"/>
</dbReference>
<dbReference type="KEGG" id="caua:113053221"/>
<keyword evidence="1" id="KW-0732">Signal</keyword>
<accession>A0A6P6KRR6</accession>
<sequence>MPLTPFTIFILICGFYSRFHAIDSPIQTTQIQNEVLRVVRGSDVSLRCDVPLLSNSSTLHWEKDGEQTPNSTLMYNTSAYIILHTVDERSEGKYYCRLMQDGSVRTVRIHTLNVTPYSDGKSQSQTISIQSPSHSSSNTNVSLICKSATESPDGVLRIQSVDLTCEVSEVNDSVTLVWLRMEGNRGVLVKQQTMTEKNTMLRLTVNLSNSKTDPLHWQCAVFTKNTLRALVPITINCTSSNTTAPTESSAVTNEVIQKVFCCVLTLSIGMLLGALFNYCYRKRKSVHSGPQESEPVYMNINHMGHERGKGSMNKREETPDTSDSLTYATIVFNKSRFQT</sequence>
<organism evidence="3 4">
    <name type="scientific">Carassius auratus</name>
    <name type="common">Goldfish</name>
    <dbReference type="NCBI Taxonomy" id="7957"/>
    <lineage>
        <taxon>Eukaryota</taxon>
        <taxon>Metazoa</taxon>
        <taxon>Chordata</taxon>
        <taxon>Craniata</taxon>
        <taxon>Vertebrata</taxon>
        <taxon>Euteleostomi</taxon>
        <taxon>Actinopterygii</taxon>
        <taxon>Neopterygii</taxon>
        <taxon>Teleostei</taxon>
        <taxon>Ostariophysi</taxon>
        <taxon>Cypriniformes</taxon>
        <taxon>Cyprinidae</taxon>
        <taxon>Cyprininae</taxon>
        <taxon>Carassius</taxon>
    </lineage>
</organism>
<dbReference type="OrthoDB" id="9937043at2759"/>
<name>A0A6P6KRR6_CARAU</name>
<evidence type="ECO:0000256" key="1">
    <source>
        <dbReference type="SAM" id="SignalP"/>
    </source>
</evidence>
<evidence type="ECO:0000259" key="2">
    <source>
        <dbReference type="PROSITE" id="PS50835"/>
    </source>
</evidence>
<dbReference type="InterPro" id="IPR007110">
    <property type="entry name" value="Ig-like_dom"/>
</dbReference>
<dbReference type="SMART" id="SM00409">
    <property type="entry name" value="IG"/>
    <property type="match status" value="1"/>
</dbReference>
<feature type="chain" id="PRO_5027791931" evidence="1">
    <location>
        <begin position="22"/>
        <end position="339"/>
    </location>
</feature>
<dbReference type="Proteomes" id="UP000515129">
    <property type="component" value="Chromosome 34"/>
</dbReference>
<feature type="signal peptide" evidence="1">
    <location>
        <begin position="1"/>
        <end position="21"/>
    </location>
</feature>
<dbReference type="Gene3D" id="2.60.40.10">
    <property type="entry name" value="Immunoglobulins"/>
    <property type="match status" value="1"/>
</dbReference>
<dbReference type="AlphaFoldDB" id="A0A6P6KRR6"/>
<protein>
    <submittedName>
        <fullName evidence="4">Uncharacterized protein LOC113053221</fullName>
    </submittedName>
</protein>
<gene>
    <name evidence="4" type="primary">LOC113053221</name>
</gene>
<dbReference type="InterPro" id="IPR036179">
    <property type="entry name" value="Ig-like_dom_sf"/>
</dbReference>
<dbReference type="PROSITE" id="PS50835">
    <property type="entry name" value="IG_LIKE"/>
    <property type="match status" value="2"/>
</dbReference>
<dbReference type="GeneID" id="113053221"/>
<proteinExistence type="predicted"/>
<evidence type="ECO:0000313" key="3">
    <source>
        <dbReference type="Proteomes" id="UP000515129"/>
    </source>
</evidence>
<feature type="domain" description="Ig-like" evidence="2">
    <location>
        <begin position="132"/>
        <end position="236"/>
    </location>
</feature>